<comment type="caution">
    <text evidence="2">The sequence shown here is derived from an EMBL/GenBank/DDBJ whole genome shotgun (WGS) entry which is preliminary data.</text>
</comment>
<accession>A0A8H7VPJ6</accession>
<gene>
    <name evidence="2" type="ORF">INT45_005083</name>
</gene>
<dbReference type="EMBL" id="JAEPRB010000015">
    <property type="protein sequence ID" value="KAG2226597.1"/>
    <property type="molecule type" value="Genomic_DNA"/>
</dbReference>
<feature type="region of interest" description="Disordered" evidence="1">
    <location>
        <begin position="18"/>
        <end position="63"/>
    </location>
</feature>
<feature type="compositionally biased region" description="Polar residues" evidence="1">
    <location>
        <begin position="364"/>
        <end position="377"/>
    </location>
</feature>
<reference evidence="2 3" key="1">
    <citation type="submission" date="2020-12" db="EMBL/GenBank/DDBJ databases">
        <title>Metabolic potential, ecology and presence of endohyphal bacteria is reflected in genomic diversity of Mucoromycotina.</title>
        <authorList>
            <person name="Muszewska A."/>
            <person name="Okrasinska A."/>
            <person name="Steczkiewicz K."/>
            <person name="Drgas O."/>
            <person name="Orlowska M."/>
            <person name="Perlinska-Lenart U."/>
            <person name="Aleksandrzak-Piekarczyk T."/>
            <person name="Szatraj K."/>
            <person name="Zielenkiewicz U."/>
            <person name="Pilsyk S."/>
            <person name="Malc E."/>
            <person name="Mieczkowski P."/>
            <person name="Kruszewska J.S."/>
            <person name="Biernat P."/>
            <person name="Pawlowska J."/>
        </authorList>
    </citation>
    <scope>NUCLEOTIDE SEQUENCE [LARGE SCALE GENOMIC DNA]</scope>
    <source>
        <strain evidence="2 3">CBS 142.35</strain>
    </source>
</reference>
<feature type="region of interest" description="Disordered" evidence="1">
    <location>
        <begin position="364"/>
        <end position="459"/>
    </location>
</feature>
<name>A0A8H7VPJ6_9FUNG</name>
<evidence type="ECO:0000256" key="1">
    <source>
        <dbReference type="SAM" id="MobiDB-lite"/>
    </source>
</evidence>
<feature type="compositionally biased region" description="Polar residues" evidence="1">
    <location>
        <begin position="405"/>
        <end position="425"/>
    </location>
</feature>
<sequence>MYSCDLFYGDEAFNFGQDDKQQQQQQQSLFHPQSQHQAHQLTQQHQHQQPLHNHHHHNQQHPQGLLLNETYPKLQPLLDYTPDLVPNDTPDDDPLTNFDELCMPTSSSSPQVSSYLQYLKEPSASVDYSNVMMPVMSAVDDAACCWPGMDANSNSLLLCPNNTLLPSETTSTSTTNSASTGTSATAVATAAAAAAAAAAAMGTTNDWFCEPPETYFGSDFCNEPTNSSMEDEFQPDSLSGMTREYVSLSDVNSFVAEADSQKHAASIHLSYSTPENLQFLGNDDSLAQLTSFASVPASLANLAPPPAPPPSSFHHHHHHPHHHHHHLPHSCIPPPSPENDDSDSETVSSTRSTTNYWKGDLWKSTTYDNKNMNNNKSTVKRTRRKKMNNRKKSDIFSKQKRTNTKKSTNQSRSPMPVSESISTFLARQKLSDDDEDSLHLQQSSTTPVEEDFDVEEEDDEYVYRGDGMYSISF</sequence>
<feature type="compositionally biased region" description="Basic residues" evidence="1">
    <location>
        <begin position="313"/>
        <end position="328"/>
    </location>
</feature>
<evidence type="ECO:0000313" key="3">
    <source>
        <dbReference type="Proteomes" id="UP000646827"/>
    </source>
</evidence>
<organism evidence="2 3">
    <name type="scientific">Circinella minor</name>
    <dbReference type="NCBI Taxonomy" id="1195481"/>
    <lineage>
        <taxon>Eukaryota</taxon>
        <taxon>Fungi</taxon>
        <taxon>Fungi incertae sedis</taxon>
        <taxon>Mucoromycota</taxon>
        <taxon>Mucoromycotina</taxon>
        <taxon>Mucoromycetes</taxon>
        <taxon>Mucorales</taxon>
        <taxon>Lichtheimiaceae</taxon>
        <taxon>Circinella</taxon>
    </lineage>
</organism>
<feature type="compositionally biased region" description="Acidic residues" evidence="1">
    <location>
        <begin position="448"/>
        <end position="459"/>
    </location>
</feature>
<feature type="region of interest" description="Disordered" evidence="1">
    <location>
        <begin position="300"/>
        <end position="352"/>
    </location>
</feature>
<evidence type="ECO:0000313" key="2">
    <source>
        <dbReference type="EMBL" id="KAG2226597.1"/>
    </source>
</evidence>
<dbReference type="Proteomes" id="UP000646827">
    <property type="component" value="Unassembled WGS sequence"/>
</dbReference>
<protein>
    <submittedName>
        <fullName evidence="2">Uncharacterized protein</fullName>
    </submittedName>
</protein>
<feature type="compositionally biased region" description="Low complexity" evidence="1">
    <location>
        <begin position="22"/>
        <end position="51"/>
    </location>
</feature>
<feature type="compositionally biased region" description="Basic residues" evidence="1">
    <location>
        <begin position="378"/>
        <end position="390"/>
    </location>
</feature>
<proteinExistence type="predicted"/>
<dbReference type="OrthoDB" id="1555531at2759"/>
<dbReference type="AlphaFoldDB" id="A0A8H7VPJ6"/>
<keyword evidence="3" id="KW-1185">Reference proteome</keyword>